<comment type="caution">
    <text evidence="1">The sequence shown here is derived from an EMBL/GenBank/DDBJ whole genome shotgun (WGS) entry which is preliminary data.</text>
</comment>
<sequence>MSNNSSISAFEAALGKFQSELKKKDRDKFKNTTLQDLTDEVEAIQKKQHSQRRGKNLARLKPFIEAMNQFGKVVEVFATTSEMVAFVWGPMKFLLQVAGAFAEAFHELLDTYEKLGESLPLLLQYERLFREDPNMLRVLTIMYKDILEFHRRALKYFQQAMWRQFFQSTWKTYKSRFEPLIDNIRGHGLLVQNQATLSQIEDYRKSTQIQNYKLQSILDEQENRRLREVFAWLSAPNVENDQHDYSKIRKEYPGTGRWLLRVRAFEEWFDPRCPTIPPLLWMTGIPGAGKTILASLVVEEATKLTPSPITLFFYCKDGDNSKNSFASIGRSFLSQLLPKNRDILLPYYYDRFTNSSTAVLDTDSVIEDLLRVALLNCPSVYIVIDGIDECQRGERRNITSWFRNLVENLQPPNQDRVRCLFVSQHDGIASKDFRGLTSLKIDSKDNEDDIKVYSAAKAAKIQTHFSVSDDTRNRIASKIQSTAKGMFLLAKLISINLMQQTCVGDIEAEIEDDRIPKELSQAYSRILSRFFDQATDRGRRTSETLIRWLVWAKRTLKWREIQAAISIDIESQSVDAQRSCCPDDSKDLCGSLVEIRDDGRVEFVHTTAKFFMASEQSKVDVSQGDILLASFSVDYLNMAGFHSGTDEIGSLVLNGYYGFMDYAVPYWVRHLEEGVDDAEEDDQILDTLAESVEAFLQLHYTSPTKPFPISQGNSKRLRLFQKCPFHADLQQAVASARKELTFPGEIKRAEIALDLADIVKNIRAKLEETYTGAAHTAEAARIEEMYGQNIFKCPRLSCRYFHNGFQTAEQRDQHIDKHLRPYRCIISGCFSSTVGFVTEKELEKHIRETHGPSNNEDTDYPEDGEITRSRQTETIITEENVDPELREERTEPVLRPQKRPRISEFPCPHCQRVFKKKYNLESHLNTHSDNRPYTCSECSSSFARLHDLNRHKKTHQEKEFICGGELENGQRWGCQKKFARADTLQNHYKTASGQACIPPGA</sequence>
<name>A0ACB9Z270_9PEZI</name>
<organism evidence="1 2">
    <name type="scientific">Hypoxylon rubiginosum</name>
    <dbReference type="NCBI Taxonomy" id="110542"/>
    <lineage>
        <taxon>Eukaryota</taxon>
        <taxon>Fungi</taxon>
        <taxon>Dikarya</taxon>
        <taxon>Ascomycota</taxon>
        <taxon>Pezizomycotina</taxon>
        <taxon>Sordariomycetes</taxon>
        <taxon>Xylariomycetidae</taxon>
        <taxon>Xylariales</taxon>
        <taxon>Hypoxylaceae</taxon>
        <taxon>Hypoxylon</taxon>
    </lineage>
</organism>
<keyword evidence="2" id="KW-1185">Reference proteome</keyword>
<gene>
    <name evidence="1" type="ORF">F4820DRAFT_420897</name>
</gene>
<reference evidence="1 2" key="1">
    <citation type="journal article" date="2022" name="New Phytol.">
        <title>Ecological generalism drives hyperdiversity of secondary metabolite gene clusters in xylarialean endophytes.</title>
        <authorList>
            <person name="Franco M.E.E."/>
            <person name="Wisecaver J.H."/>
            <person name="Arnold A.E."/>
            <person name="Ju Y.M."/>
            <person name="Slot J.C."/>
            <person name="Ahrendt S."/>
            <person name="Moore L.P."/>
            <person name="Eastman K.E."/>
            <person name="Scott K."/>
            <person name="Konkel Z."/>
            <person name="Mondo S.J."/>
            <person name="Kuo A."/>
            <person name="Hayes R.D."/>
            <person name="Haridas S."/>
            <person name="Andreopoulos B."/>
            <person name="Riley R."/>
            <person name="LaButti K."/>
            <person name="Pangilinan J."/>
            <person name="Lipzen A."/>
            <person name="Amirebrahimi M."/>
            <person name="Yan J."/>
            <person name="Adam C."/>
            <person name="Keymanesh K."/>
            <person name="Ng V."/>
            <person name="Louie K."/>
            <person name="Northen T."/>
            <person name="Drula E."/>
            <person name="Henrissat B."/>
            <person name="Hsieh H.M."/>
            <person name="Youens-Clark K."/>
            <person name="Lutzoni F."/>
            <person name="Miadlikowska J."/>
            <person name="Eastwood D.C."/>
            <person name="Hamelin R.C."/>
            <person name="Grigoriev I.V."/>
            <person name="U'Ren J.M."/>
        </authorList>
    </citation>
    <scope>NUCLEOTIDE SEQUENCE [LARGE SCALE GENOMIC DNA]</scope>
    <source>
        <strain evidence="1 2">CBS 119005</strain>
    </source>
</reference>
<protein>
    <submittedName>
        <fullName evidence="1">Uncharacterized protein</fullName>
    </submittedName>
</protein>
<accession>A0ACB9Z270</accession>
<evidence type="ECO:0000313" key="1">
    <source>
        <dbReference type="EMBL" id="KAI4865275.1"/>
    </source>
</evidence>
<dbReference type="EMBL" id="MU393474">
    <property type="protein sequence ID" value="KAI4865275.1"/>
    <property type="molecule type" value="Genomic_DNA"/>
</dbReference>
<dbReference type="Proteomes" id="UP001497700">
    <property type="component" value="Unassembled WGS sequence"/>
</dbReference>
<evidence type="ECO:0000313" key="2">
    <source>
        <dbReference type="Proteomes" id="UP001497700"/>
    </source>
</evidence>
<proteinExistence type="predicted"/>